<evidence type="ECO:0000256" key="4">
    <source>
        <dbReference type="SAM" id="MobiDB-lite"/>
    </source>
</evidence>
<dbReference type="Gene3D" id="1.20.5.190">
    <property type="match status" value="1"/>
</dbReference>
<feature type="region of interest" description="Disordered" evidence="4">
    <location>
        <begin position="479"/>
        <end position="502"/>
    </location>
</feature>
<organism evidence="6 7">
    <name type="scientific">Turnera subulata</name>
    <dbReference type="NCBI Taxonomy" id="218843"/>
    <lineage>
        <taxon>Eukaryota</taxon>
        <taxon>Viridiplantae</taxon>
        <taxon>Streptophyta</taxon>
        <taxon>Embryophyta</taxon>
        <taxon>Tracheophyta</taxon>
        <taxon>Spermatophyta</taxon>
        <taxon>Magnoliopsida</taxon>
        <taxon>eudicotyledons</taxon>
        <taxon>Gunneridae</taxon>
        <taxon>Pentapetalae</taxon>
        <taxon>rosids</taxon>
        <taxon>fabids</taxon>
        <taxon>Malpighiales</taxon>
        <taxon>Passifloraceae</taxon>
        <taxon>Turnera</taxon>
    </lineage>
</organism>
<feature type="domain" description="DUF4005" evidence="5">
    <location>
        <begin position="428"/>
        <end position="531"/>
    </location>
</feature>
<evidence type="ECO:0000313" key="6">
    <source>
        <dbReference type="EMBL" id="KAJ4839028.1"/>
    </source>
</evidence>
<reference evidence="6" key="2">
    <citation type="journal article" date="2023" name="Plants (Basel)">
        <title>Annotation of the Turnera subulata (Passifloraceae) Draft Genome Reveals the S-Locus Evolved after the Divergence of Turneroideae from Passifloroideae in a Stepwise Manner.</title>
        <authorList>
            <person name="Henning P.M."/>
            <person name="Roalson E.H."/>
            <person name="Mir W."/>
            <person name="McCubbin A.G."/>
            <person name="Shore J.S."/>
        </authorList>
    </citation>
    <scope>NUCLEOTIDE SEQUENCE</scope>
    <source>
        <strain evidence="6">F60SS</strain>
    </source>
</reference>
<proteinExistence type="inferred from homology"/>
<dbReference type="EMBL" id="JAKUCV010003415">
    <property type="protein sequence ID" value="KAJ4839028.1"/>
    <property type="molecule type" value="Genomic_DNA"/>
</dbReference>
<feature type="compositionally biased region" description="Polar residues" evidence="4">
    <location>
        <begin position="349"/>
        <end position="363"/>
    </location>
</feature>
<dbReference type="PROSITE" id="PS50096">
    <property type="entry name" value="IQ"/>
    <property type="match status" value="1"/>
</dbReference>
<protein>
    <recommendedName>
        <fullName evidence="5">DUF4005 domain-containing protein</fullName>
    </recommendedName>
</protein>
<feature type="region of interest" description="Disordered" evidence="4">
    <location>
        <begin position="72"/>
        <end position="172"/>
    </location>
</feature>
<evidence type="ECO:0000256" key="2">
    <source>
        <dbReference type="ARBA" id="ARBA00024341"/>
    </source>
</evidence>
<comment type="similarity">
    <text evidence="2">Belongs to the IQD family.</text>
</comment>
<dbReference type="Pfam" id="PF00612">
    <property type="entry name" value="IQ"/>
    <property type="match status" value="1"/>
</dbReference>
<dbReference type="Proteomes" id="UP001141552">
    <property type="component" value="Unassembled WGS sequence"/>
</dbReference>
<feature type="compositionally biased region" description="Basic and acidic residues" evidence="4">
    <location>
        <begin position="18"/>
        <end position="31"/>
    </location>
</feature>
<feature type="compositionally biased region" description="Pro residues" evidence="4">
    <location>
        <begin position="78"/>
        <end position="91"/>
    </location>
</feature>
<dbReference type="AlphaFoldDB" id="A0A9Q0FW87"/>
<dbReference type="OrthoDB" id="753382at2759"/>
<name>A0A9Q0FW87_9ROSI</name>
<feature type="compositionally biased region" description="Basic and acidic residues" evidence="4">
    <location>
        <begin position="163"/>
        <end position="172"/>
    </location>
</feature>
<feature type="compositionally biased region" description="Polar residues" evidence="4">
    <location>
        <begin position="378"/>
        <end position="408"/>
    </location>
</feature>
<evidence type="ECO:0000256" key="1">
    <source>
        <dbReference type="ARBA" id="ARBA00022860"/>
    </source>
</evidence>
<feature type="compositionally biased region" description="Low complexity" evidence="4">
    <location>
        <begin position="424"/>
        <end position="436"/>
    </location>
</feature>
<dbReference type="SMART" id="SM00015">
    <property type="entry name" value="IQ"/>
    <property type="match status" value="1"/>
</dbReference>
<evidence type="ECO:0000256" key="3">
    <source>
        <dbReference type="ARBA" id="ARBA00024378"/>
    </source>
</evidence>
<dbReference type="Pfam" id="PF13178">
    <property type="entry name" value="DUF4005"/>
    <property type="match status" value="1"/>
</dbReference>
<reference evidence="6" key="1">
    <citation type="submission" date="2022-02" db="EMBL/GenBank/DDBJ databases">
        <authorList>
            <person name="Henning P.M."/>
            <person name="McCubbin A.G."/>
            <person name="Shore J.S."/>
        </authorList>
    </citation>
    <scope>NUCLEOTIDE SEQUENCE</scope>
    <source>
        <strain evidence="6">F60SS</strain>
        <tissue evidence="6">Leaves</tissue>
    </source>
</reference>
<evidence type="ECO:0000259" key="5">
    <source>
        <dbReference type="Pfam" id="PF13178"/>
    </source>
</evidence>
<feature type="region of interest" description="Disordered" evidence="4">
    <location>
        <begin position="349"/>
        <end position="441"/>
    </location>
</feature>
<accession>A0A9Q0FW87</accession>
<dbReference type="GO" id="GO:0005516">
    <property type="term" value="F:calmodulin binding"/>
    <property type="evidence" value="ECO:0007669"/>
    <property type="project" value="UniProtKB-KW"/>
</dbReference>
<feature type="compositionally biased region" description="Basic residues" evidence="4">
    <location>
        <begin position="32"/>
        <end position="43"/>
    </location>
</feature>
<feature type="region of interest" description="Disordered" evidence="4">
    <location>
        <begin position="18"/>
        <end position="56"/>
    </location>
</feature>
<dbReference type="CDD" id="cd23767">
    <property type="entry name" value="IQCD"/>
    <property type="match status" value="1"/>
</dbReference>
<comment type="subunit">
    <text evidence="3">Binds to multiple calmodulin (CaM) in the presence of Ca(2+) and CaM-like proteins.</text>
</comment>
<gene>
    <name evidence="6" type="ORF">Tsubulata_018924</name>
</gene>
<sequence>MGKKGSWFSAIKRVFLPHSKDKLATEPDRRSTREKKKKGLGKLRHGETTSFIPLFREPSSIEKILDEAEREHKLVFRPPTPPEQPTTPPFVPARVASPRVPSQRVTSPRAASPRVTSPRAVSPRAASPRPVSPRAASPRAVSPRAASPRAASPRPASPKNVQRHKEIYKRPEPTLRYHHAAATRIQAAYRGYIARRSFRALKGLVRLQGVIRGQNVKRQTTNAMKYMQLLVRVQSQIQSRRIQMLENQARQQAQFRNEKEAESILGKWSQASEAGNEDWDDSLLTKEEIEARMQRKVQAVVKRERAMAYAYSHQLWKATPKSAQSALADIRTNGYPWWWNWVERQLPSTTNPAESQAAKSFQLTPPRPHSELKPSPRLPSSNQKQQQQHFTYDNMDTPTPRSSRSTAFAPTRPMRTPQHRTPQAAAASPSPSLSLSKYSRARASGAESPFDLPLKDDDSLTSCPPFSVPNYMAPTASAKAKVRASSNPKERFPGTPSSSEKRRVSFPLTQGIGSFKWNKGSLFSSKDSSSQRVLDKHQSLQSLGNLSVDSTVSMPATVGRKPFNRFV</sequence>
<dbReference type="InterPro" id="IPR025064">
    <property type="entry name" value="DUF4005"/>
</dbReference>
<dbReference type="PANTHER" id="PTHR32295">
    <property type="entry name" value="IQ-DOMAIN 5-RELATED"/>
    <property type="match status" value="1"/>
</dbReference>
<keyword evidence="7" id="KW-1185">Reference proteome</keyword>
<comment type="caution">
    <text evidence="6">The sequence shown here is derived from an EMBL/GenBank/DDBJ whole genome shotgun (WGS) entry which is preliminary data.</text>
</comment>
<evidence type="ECO:0000313" key="7">
    <source>
        <dbReference type="Proteomes" id="UP001141552"/>
    </source>
</evidence>
<dbReference type="PANTHER" id="PTHR32295:SF113">
    <property type="entry name" value="PROTEIN IQ-DOMAIN 14"/>
    <property type="match status" value="1"/>
</dbReference>
<feature type="compositionally biased region" description="Low complexity" evidence="4">
    <location>
        <begin position="117"/>
        <end position="158"/>
    </location>
</feature>
<keyword evidence="1" id="KW-0112">Calmodulin-binding</keyword>
<dbReference type="InterPro" id="IPR000048">
    <property type="entry name" value="IQ_motif_EF-hand-BS"/>
</dbReference>